<evidence type="ECO:0000313" key="1">
    <source>
        <dbReference type="EMBL" id="KAJ6637108.1"/>
    </source>
</evidence>
<reference evidence="1" key="1">
    <citation type="submission" date="2022-07" db="EMBL/GenBank/DDBJ databases">
        <authorList>
            <person name="Trinca V."/>
            <person name="Uliana J.V.C."/>
            <person name="Torres T.T."/>
            <person name="Ward R.J."/>
            <person name="Monesi N."/>
        </authorList>
    </citation>
    <scope>NUCLEOTIDE SEQUENCE</scope>
    <source>
        <strain evidence="1">HSMRA1968</strain>
        <tissue evidence="1">Whole embryos</tissue>
    </source>
</reference>
<accession>A0A9Q0RYL8</accession>
<evidence type="ECO:0000313" key="2">
    <source>
        <dbReference type="Proteomes" id="UP001151699"/>
    </source>
</evidence>
<gene>
    <name evidence="1" type="ORF">Bhyg_09834</name>
</gene>
<dbReference type="AlphaFoldDB" id="A0A9Q0RYL8"/>
<sequence>MGKLLQQQGNLRPQPFHRFIQQDRTTFLTEHQLTLVIVRIPPTPVIDLSQHFPMSILSQLFQTRSRNFLKLSTIMDSEILPIIITTPLPTEPGTGTAHHRHQVNTVIHRKITPKE</sequence>
<comment type="caution">
    <text evidence="1">The sequence shown here is derived from an EMBL/GenBank/DDBJ whole genome shotgun (WGS) entry which is preliminary data.</text>
</comment>
<organism evidence="1 2">
    <name type="scientific">Pseudolycoriella hygida</name>
    <dbReference type="NCBI Taxonomy" id="35572"/>
    <lineage>
        <taxon>Eukaryota</taxon>
        <taxon>Metazoa</taxon>
        <taxon>Ecdysozoa</taxon>
        <taxon>Arthropoda</taxon>
        <taxon>Hexapoda</taxon>
        <taxon>Insecta</taxon>
        <taxon>Pterygota</taxon>
        <taxon>Neoptera</taxon>
        <taxon>Endopterygota</taxon>
        <taxon>Diptera</taxon>
        <taxon>Nematocera</taxon>
        <taxon>Sciaroidea</taxon>
        <taxon>Sciaridae</taxon>
        <taxon>Pseudolycoriella</taxon>
    </lineage>
</organism>
<dbReference type="Proteomes" id="UP001151699">
    <property type="component" value="Chromosome X"/>
</dbReference>
<protein>
    <submittedName>
        <fullName evidence="1">Uncharacterized protein</fullName>
    </submittedName>
</protein>
<proteinExistence type="predicted"/>
<dbReference type="EMBL" id="WJQU01000003">
    <property type="protein sequence ID" value="KAJ6637108.1"/>
    <property type="molecule type" value="Genomic_DNA"/>
</dbReference>
<keyword evidence="2" id="KW-1185">Reference proteome</keyword>
<name>A0A9Q0RYL8_9DIPT</name>